<evidence type="ECO:0000313" key="5">
    <source>
        <dbReference type="Proteomes" id="UP000198510"/>
    </source>
</evidence>
<feature type="domain" description="Peptidoglycan beta-N-acetylmuramidase NamZ C-terminal" evidence="3">
    <location>
        <begin position="268"/>
        <end position="405"/>
    </location>
</feature>
<evidence type="ECO:0000259" key="2">
    <source>
        <dbReference type="Pfam" id="PF07075"/>
    </source>
</evidence>
<reference evidence="4 5" key="1">
    <citation type="submission" date="2016-10" db="EMBL/GenBank/DDBJ databases">
        <authorList>
            <person name="de Groot N.N."/>
        </authorList>
    </citation>
    <scope>NUCLEOTIDE SEQUENCE [LARGE SCALE GENOMIC DNA]</scope>
    <source>
        <strain evidence="4 5">DSM 25186</strain>
    </source>
</reference>
<name>A0A1G8XXH6_9BACT</name>
<sequence length="407" mass="44978">MRIASAPWWLFALCLYLSVGCTSASRPAVTDADSAAVPRVDTVRPLQVGAAQFEVYLPQLKGRAVGIVANHTSLVEGAHLVDLLREKDVNLKRIFTPEHGFRGNVGDGEHIDSGIDPTTGLPIASLYGANRKPKPEWLQDLDVVLFDLQDVGTRFYTYISTMHYMMAECARQGKLFIVLDRPNPNGEFVDGPIREEKLKGFVAMHPIPILHGLTVGELAQMINGEGWLGEGLECPLQVIPVANYTHQTPYEPPVKPSPNLPNYHAIRLYPSLCLFEGTVVSIGRGTPFPFQVAGAPDPAYGAFTFTPVPMPESSPHPPQEGKKCYGVDYREVNITGLSLEPLLSFYRNSPDKATFFNKNNYINTLSGTPTFQEQVKAGKTEAEIRASWEPALSQYKAMRKNYLLYAE</sequence>
<dbReference type="OrthoDB" id="9801061at2"/>
<dbReference type="PANTHER" id="PTHR42915:SF1">
    <property type="entry name" value="PEPTIDOGLYCAN BETA-N-ACETYLMURAMIDASE NAMZ"/>
    <property type="match status" value="1"/>
</dbReference>
<dbReference type="RefSeq" id="WP_089678583.1">
    <property type="nucleotide sequence ID" value="NZ_FNFO01000001.1"/>
</dbReference>
<accession>A0A1G8XXH6</accession>
<dbReference type="EMBL" id="FNFO01000001">
    <property type="protein sequence ID" value="SDJ95167.1"/>
    <property type="molecule type" value="Genomic_DNA"/>
</dbReference>
<evidence type="ECO:0000259" key="3">
    <source>
        <dbReference type="Pfam" id="PF20732"/>
    </source>
</evidence>
<dbReference type="InterPro" id="IPR048502">
    <property type="entry name" value="NamZ_N"/>
</dbReference>
<dbReference type="PROSITE" id="PS51257">
    <property type="entry name" value="PROKAR_LIPOPROTEIN"/>
    <property type="match status" value="1"/>
</dbReference>
<dbReference type="AlphaFoldDB" id="A0A1G8XXH6"/>
<dbReference type="Gene3D" id="3.40.50.12170">
    <property type="entry name" value="Uncharacterised protein PF07075, DUF1343"/>
    <property type="match status" value="1"/>
</dbReference>
<dbReference type="PIRSF" id="PIRSF016719">
    <property type="entry name" value="UCP016719"/>
    <property type="match status" value="1"/>
</dbReference>
<dbReference type="PANTHER" id="PTHR42915">
    <property type="entry name" value="HYPOTHETICAL 460 KDA PROTEIN IN FEUA-SIGW INTERGENIC REGION [PRECURSOR]"/>
    <property type="match status" value="1"/>
</dbReference>
<dbReference type="InterPro" id="IPR048503">
    <property type="entry name" value="NamZ_C"/>
</dbReference>
<evidence type="ECO:0000313" key="4">
    <source>
        <dbReference type="EMBL" id="SDJ95167.1"/>
    </source>
</evidence>
<dbReference type="GO" id="GO:0033922">
    <property type="term" value="F:peptidoglycan beta-N-acetylmuramidase activity"/>
    <property type="evidence" value="ECO:0007669"/>
    <property type="project" value="InterPro"/>
</dbReference>
<dbReference type="InterPro" id="IPR008302">
    <property type="entry name" value="NamZ"/>
</dbReference>
<keyword evidence="5" id="KW-1185">Reference proteome</keyword>
<proteinExistence type="predicted"/>
<gene>
    <name evidence="4" type="ORF">SAMN05421823_101503</name>
</gene>
<feature type="signal peptide" evidence="1">
    <location>
        <begin position="1"/>
        <end position="24"/>
    </location>
</feature>
<dbReference type="Pfam" id="PF20732">
    <property type="entry name" value="NamZ_C"/>
    <property type="match status" value="1"/>
</dbReference>
<organism evidence="4 5">
    <name type="scientific">Catalinimonas alkaloidigena</name>
    <dbReference type="NCBI Taxonomy" id="1075417"/>
    <lineage>
        <taxon>Bacteria</taxon>
        <taxon>Pseudomonadati</taxon>
        <taxon>Bacteroidota</taxon>
        <taxon>Cytophagia</taxon>
        <taxon>Cytophagales</taxon>
        <taxon>Catalimonadaceae</taxon>
        <taxon>Catalinimonas</taxon>
    </lineage>
</organism>
<dbReference type="Gene3D" id="3.90.1150.140">
    <property type="match status" value="1"/>
</dbReference>
<keyword evidence="1" id="KW-0732">Signal</keyword>
<evidence type="ECO:0000256" key="1">
    <source>
        <dbReference type="SAM" id="SignalP"/>
    </source>
</evidence>
<dbReference type="Pfam" id="PF07075">
    <property type="entry name" value="NamZ_N"/>
    <property type="match status" value="1"/>
</dbReference>
<dbReference type="Proteomes" id="UP000198510">
    <property type="component" value="Unassembled WGS sequence"/>
</dbReference>
<protein>
    <submittedName>
        <fullName evidence="4">Uncharacterized conserved protein YbbC, DUF1343 family</fullName>
    </submittedName>
</protein>
<feature type="chain" id="PRO_5011626793" evidence="1">
    <location>
        <begin position="25"/>
        <end position="407"/>
    </location>
</feature>
<dbReference type="STRING" id="1075417.SAMN05421823_101503"/>
<feature type="domain" description="Peptidoglycan beta-N-acetylmuramidase NamZ N-terminal" evidence="2">
    <location>
        <begin position="65"/>
        <end position="263"/>
    </location>
</feature>